<evidence type="ECO:0000313" key="2">
    <source>
        <dbReference type="Proteomes" id="UP001177670"/>
    </source>
</evidence>
<gene>
    <name evidence="1" type="ORF">K0M31_007761</name>
</gene>
<sequence length="109" mass="12332">MAQTKSNAGREASIVKQSWFRDLDEALNLAKLLVQRTEDIVSRDVARKENAAERSRFMRMFNESLRETRFRRRDSNIMYEARDRGVATPLLPAAGGSTGGSCFCIFNLG</sequence>
<comment type="caution">
    <text evidence="1">The sequence shown here is derived from an EMBL/GenBank/DDBJ whole genome shotgun (WGS) entry which is preliminary data.</text>
</comment>
<evidence type="ECO:0000313" key="1">
    <source>
        <dbReference type="EMBL" id="KAK1134995.1"/>
    </source>
</evidence>
<reference evidence="1" key="1">
    <citation type="submission" date="2021-10" db="EMBL/GenBank/DDBJ databases">
        <title>Melipona bicolor Genome sequencing and assembly.</title>
        <authorList>
            <person name="Araujo N.S."/>
            <person name="Arias M.C."/>
        </authorList>
    </citation>
    <scope>NUCLEOTIDE SEQUENCE</scope>
    <source>
        <strain evidence="1">USP_2M_L1-L4_2017</strain>
        <tissue evidence="1">Whole body</tissue>
    </source>
</reference>
<keyword evidence="2" id="KW-1185">Reference proteome</keyword>
<proteinExistence type="predicted"/>
<dbReference type="Proteomes" id="UP001177670">
    <property type="component" value="Unassembled WGS sequence"/>
</dbReference>
<name>A0AA40GCA8_9HYME</name>
<organism evidence="1 2">
    <name type="scientific">Melipona bicolor</name>
    <dbReference type="NCBI Taxonomy" id="60889"/>
    <lineage>
        <taxon>Eukaryota</taxon>
        <taxon>Metazoa</taxon>
        <taxon>Ecdysozoa</taxon>
        <taxon>Arthropoda</taxon>
        <taxon>Hexapoda</taxon>
        <taxon>Insecta</taxon>
        <taxon>Pterygota</taxon>
        <taxon>Neoptera</taxon>
        <taxon>Endopterygota</taxon>
        <taxon>Hymenoptera</taxon>
        <taxon>Apocrita</taxon>
        <taxon>Aculeata</taxon>
        <taxon>Apoidea</taxon>
        <taxon>Anthophila</taxon>
        <taxon>Apidae</taxon>
        <taxon>Melipona</taxon>
    </lineage>
</organism>
<protein>
    <submittedName>
        <fullName evidence="1">Uncharacterized protein</fullName>
    </submittedName>
</protein>
<accession>A0AA40GCA8</accession>
<dbReference type="EMBL" id="JAHYIQ010000002">
    <property type="protein sequence ID" value="KAK1134995.1"/>
    <property type="molecule type" value="Genomic_DNA"/>
</dbReference>
<dbReference type="AlphaFoldDB" id="A0AA40GCA8"/>